<dbReference type="AlphaFoldDB" id="A0AAE3GJI3"/>
<evidence type="ECO:0000313" key="3">
    <source>
        <dbReference type="Proteomes" id="UP001206128"/>
    </source>
</evidence>
<gene>
    <name evidence="2" type="ORF">LX83_004166</name>
</gene>
<dbReference type="RefSeq" id="WP_253774008.1">
    <property type="nucleotide sequence ID" value="NZ_JAMTCK010000009.1"/>
</dbReference>
<comment type="caution">
    <text evidence="2">The sequence shown here is derived from an EMBL/GenBank/DDBJ whole genome shotgun (WGS) entry which is preliminary data.</text>
</comment>
<accession>A0AAE3GJI3</accession>
<proteinExistence type="predicted"/>
<protein>
    <recommendedName>
        <fullName evidence="4">VWFA domain-containing protein</fullName>
    </recommendedName>
</protein>
<reference evidence="2" key="1">
    <citation type="submission" date="2022-06" db="EMBL/GenBank/DDBJ databases">
        <title>Genomic Encyclopedia of Archaeal and Bacterial Type Strains, Phase II (KMG-II): from individual species to whole genera.</title>
        <authorList>
            <person name="Goeker M."/>
        </authorList>
    </citation>
    <scope>NUCLEOTIDE SEQUENCE</scope>
    <source>
        <strain evidence="2">DSM 43935</strain>
    </source>
</reference>
<sequence length="614" mass="64679">MGPAPTRPTCPVCRHNATDARVCARCGWTLATPPWLDLDAEADVTAFAAELAARRRAFDLAAAALAAGFPVGGDTALFTRLAGRVRGGRPDSAELASATRDAPAPPEGQPVAALVAPAVARLVGAADRARTLAVLDVHAEGVTVARLGVDAAGVPSVVEPVRLVGWREVLPGLPPTADDLLLALAGGVGASEDVPDPDRARPPAVSADEVLVLHRLAGWPVPDAVAARLGTPHPVRRGQPPLDEDAAAAWAALAPLRHDYRLVLVAVDGRGATRPVSRRLFASGTSAAGRPVASVAVTGPVRPAALHPVLAVVTGPPGTPPRQCAPVAVFHARLRPNTRDTLEFRLDGPGRVALLRPDGEPAPEALATWPDVLDDVPAVYRPDAHAADVVFAVELCGRPLAAAQRRRDLVAEAIDHLGRVHPAPDSVRVAVLGYRDHVAQGPRALAGSRRFGTVAEAAAVVAGLAAGPLTEPWAAPVEDALARARRLDWRPAPVARRLVIVGSRPPHLDYDASAPRCPHGCDWRRDLALLDNLAVHHVAVWDRPAWSERDIPEARQAIEAWRAFGLPRLPLLLDRVDAARVVREARVVPKAAPTAPLLFPLPVPTDTSDPEDRR</sequence>
<evidence type="ECO:0008006" key="4">
    <source>
        <dbReference type="Google" id="ProtNLM"/>
    </source>
</evidence>
<keyword evidence="3" id="KW-1185">Reference proteome</keyword>
<evidence type="ECO:0000313" key="2">
    <source>
        <dbReference type="EMBL" id="MCP2167293.1"/>
    </source>
</evidence>
<dbReference type="Proteomes" id="UP001206128">
    <property type="component" value="Unassembled WGS sequence"/>
</dbReference>
<evidence type="ECO:0000256" key="1">
    <source>
        <dbReference type="SAM" id="MobiDB-lite"/>
    </source>
</evidence>
<feature type="region of interest" description="Disordered" evidence="1">
    <location>
        <begin position="88"/>
        <end position="109"/>
    </location>
</feature>
<name>A0AAE3GJI3_9PSEU</name>
<organism evidence="2 3">
    <name type="scientific">Goodfellowiella coeruleoviolacea</name>
    <dbReference type="NCBI Taxonomy" id="334858"/>
    <lineage>
        <taxon>Bacteria</taxon>
        <taxon>Bacillati</taxon>
        <taxon>Actinomycetota</taxon>
        <taxon>Actinomycetes</taxon>
        <taxon>Pseudonocardiales</taxon>
        <taxon>Pseudonocardiaceae</taxon>
        <taxon>Goodfellowiella</taxon>
    </lineage>
</organism>
<dbReference type="EMBL" id="JAMTCK010000009">
    <property type="protein sequence ID" value="MCP2167293.1"/>
    <property type="molecule type" value="Genomic_DNA"/>
</dbReference>